<name>A0A395HKA5_ASPHC</name>
<evidence type="ECO:0000259" key="2">
    <source>
        <dbReference type="PROSITE" id="PS51186"/>
    </source>
</evidence>
<dbReference type="InterPro" id="IPR016181">
    <property type="entry name" value="Acyl_CoA_acyltransferase"/>
</dbReference>
<protein>
    <submittedName>
        <fullName evidence="3">GNAT family acetyltransferase</fullName>
    </submittedName>
</protein>
<dbReference type="RefSeq" id="XP_025547401.1">
    <property type="nucleotide sequence ID" value="XM_025699375.1"/>
</dbReference>
<dbReference type="CDD" id="cd04301">
    <property type="entry name" value="NAT_SF"/>
    <property type="match status" value="1"/>
</dbReference>
<dbReference type="AlphaFoldDB" id="A0A395HKA5"/>
<feature type="compositionally biased region" description="Acidic residues" evidence="1">
    <location>
        <begin position="258"/>
        <end position="267"/>
    </location>
</feature>
<sequence>MTTTTPTFEIHEVRTHAEFVRLNEVLWTANFHPYEPIFTLCHATTGPAAADRAADIARDTDLHWTAHTQNPASHYIYALDRTSGRVAGGCEWSIHHSNPFPRGPQPVACTCYPEGSTKAEFAAQALTQCLKPRQAWFARAHAGVSRMGVHPDFRRRGVGRLLMRWGHERIDALGYECFIESGAMGRWLYEECGYRRVMGLAVDVARKNPSEEWERLMFEYRGMGMLLLWRPPRGAWDGKVPDGPWAVTEETWQKQEEQQEEQQEVAGEDAGPVEAV</sequence>
<dbReference type="PANTHER" id="PTHR42791:SF5">
    <property type="entry name" value="HYPOTHETICAL ACETYLTRANSFERASE (EUROFUNG)"/>
    <property type="match status" value="1"/>
</dbReference>
<organism evidence="3 4">
    <name type="scientific">Aspergillus homomorphus (strain CBS 101889)</name>
    <dbReference type="NCBI Taxonomy" id="1450537"/>
    <lineage>
        <taxon>Eukaryota</taxon>
        <taxon>Fungi</taxon>
        <taxon>Dikarya</taxon>
        <taxon>Ascomycota</taxon>
        <taxon>Pezizomycotina</taxon>
        <taxon>Eurotiomycetes</taxon>
        <taxon>Eurotiomycetidae</taxon>
        <taxon>Eurotiales</taxon>
        <taxon>Aspergillaceae</taxon>
        <taxon>Aspergillus</taxon>
        <taxon>Aspergillus subgen. Circumdati</taxon>
    </lineage>
</organism>
<dbReference type="Proteomes" id="UP000248961">
    <property type="component" value="Unassembled WGS sequence"/>
</dbReference>
<dbReference type="SUPFAM" id="SSF55729">
    <property type="entry name" value="Acyl-CoA N-acyltransferases (Nat)"/>
    <property type="match status" value="1"/>
</dbReference>
<keyword evidence="3" id="KW-0808">Transferase</keyword>
<keyword evidence="4" id="KW-1185">Reference proteome</keyword>
<evidence type="ECO:0000313" key="4">
    <source>
        <dbReference type="Proteomes" id="UP000248961"/>
    </source>
</evidence>
<dbReference type="Gene3D" id="3.40.630.30">
    <property type="match status" value="1"/>
</dbReference>
<accession>A0A395HKA5</accession>
<feature type="domain" description="N-acetyltransferase" evidence="2">
    <location>
        <begin position="141"/>
        <end position="219"/>
    </location>
</feature>
<evidence type="ECO:0000313" key="3">
    <source>
        <dbReference type="EMBL" id="RAL08247.1"/>
    </source>
</evidence>
<dbReference type="Pfam" id="PF13508">
    <property type="entry name" value="Acetyltransf_7"/>
    <property type="match status" value="1"/>
</dbReference>
<dbReference type="GeneID" id="37203664"/>
<reference evidence="3 4" key="1">
    <citation type="submission" date="2018-02" db="EMBL/GenBank/DDBJ databases">
        <title>The genomes of Aspergillus section Nigri reveals drivers in fungal speciation.</title>
        <authorList>
            <consortium name="DOE Joint Genome Institute"/>
            <person name="Vesth T.C."/>
            <person name="Nybo J."/>
            <person name="Theobald S."/>
            <person name="Brandl J."/>
            <person name="Frisvad J.C."/>
            <person name="Nielsen K.F."/>
            <person name="Lyhne E.K."/>
            <person name="Kogle M.E."/>
            <person name="Kuo A."/>
            <person name="Riley R."/>
            <person name="Clum A."/>
            <person name="Nolan M."/>
            <person name="Lipzen A."/>
            <person name="Salamov A."/>
            <person name="Henrissat B."/>
            <person name="Wiebenga A."/>
            <person name="De vries R.P."/>
            <person name="Grigoriev I.V."/>
            <person name="Mortensen U.H."/>
            <person name="Andersen M.R."/>
            <person name="Baker S.E."/>
        </authorList>
    </citation>
    <scope>NUCLEOTIDE SEQUENCE [LARGE SCALE GENOMIC DNA]</scope>
    <source>
        <strain evidence="3 4">CBS 101889</strain>
    </source>
</reference>
<dbReference type="EMBL" id="KZ824317">
    <property type="protein sequence ID" value="RAL08247.1"/>
    <property type="molecule type" value="Genomic_DNA"/>
</dbReference>
<proteinExistence type="predicted"/>
<dbReference type="STRING" id="1450537.A0A395HKA5"/>
<dbReference type="InterPro" id="IPR052523">
    <property type="entry name" value="Trichothecene_AcTrans"/>
</dbReference>
<dbReference type="PROSITE" id="PS51186">
    <property type="entry name" value="GNAT"/>
    <property type="match status" value="1"/>
</dbReference>
<dbReference type="OrthoDB" id="410198at2759"/>
<dbReference type="InterPro" id="IPR000182">
    <property type="entry name" value="GNAT_dom"/>
</dbReference>
<evidence type="ECO:0000256" key="1">
    <source>
        <dbReference type="SAM" id="MobiDB-lite"/>
    </source>
</evidence>
<feature type="region of interest" description="Disordered" evidence="1">
    <location>
        <begin position="251"/>
        <end position="276"/>
    </location>
</feature>
<dbReference type="VEuPathDB" id="FungiDB:BO97DRAFT_461732"/>
<dbReference type="PANTHER" id="PTHR42791">
    <property type="entry name" value="GNAT FAMILY ACETYLTRANSFERASE"/>
    <property type="match status" value="1"/>
</dbReference>
<dbReference type="GO" id="GO:0016747">
    <property type="term" value="F:acyltransferase activity, transferring groups other than amino-acyl groups"/>
    <property type="evidence" value="ECO:0007669"/>
    <property type="project" value="InterPro"/>
</dbReference>
<gene>
    <name evidence="3" type="ORF">BO97DRAFT_461732</name>
</gene>